<sequence length="329" mass="35418">MTEASILTNAKAQRAEALEAVAQKVADSAARLPQIEEGTPEQIRAFRKERGNPFAPAARKMRAVEDIMVPIGRGEVRMRHYIPKTIADEAAAANAPCCLFFHGGGYVLGDVDEYDTVTQHIAANSGCHVLSVDYELAPANKIKQIHRDGFDVYRWVLENHASLGIDPERLAVAGDSAGGNLTIAVTQACKAHGIAAPKLQVLIYPSVDLGMGFASVNEFADGYFLTKAGMSWFRGHYLESPQQAADAGLAFLSHDLTDLPPALVITAGFDPLRDEGQAYVDRLEEFGVEVEHVCYPDQIHAFISFAGGIKAGDDALQRIGAALKQALSS</sequence>
<dbReference type="EMBL" id="SHAH01000011">
    <property type="protein sequence ID" value="RZO77845.1"/>
    <property type="molecule type" value="Genomic_DNA"/>
</dbReference>
<name>A0A520S5S8_9GAMM</name>
<accession>A0A520S5S8</accession>
<dbReference type="Gene3D" id="3.40.50.1820">
    <property type="entry name" value="alpha/beta hydrolase"/>
    <property type="match status" value="1"/>
</dbReference>
<dbReference type="SUPFAM" id="SSF53474">
    <property type="entry name" value="alpha/beta-Hydrolases"/>
    <property type="match status" value="1"/>
</dbReference>
<organism evidence="5 6">
    <name type="scientific">OM182 bacterium</name>
    <dbReference type="NCBI Taxonomy" id="2510334"/>
    <lineage>
        <taxon>Bacteria</taxon>
        <taxon>Pseudomonadati</taxon>
        <taxon>Pseudomonadota</taxon>
        <taxon>Gammaproteobacteria</taxon>
        <taxon>OMG group</taxon>
        <taxon>OM182 clade</taxon>
    </lineage>
</organism>
<dbReference type="GO" id="GO:0016787">
    <property type="term" value="F:hydrolase activity"/>
    <property type="evidence" value="ECO:0007669"/>
    <property type="project" value="UniProtKB-KW"/>
</dbReference>
<evidence type="ECO:0000313" key="6">
    <source>
        <dbReference type="Proteomes" id="UP000320404"/>
    </source>
</evidence>
<dbReference type="InterPro" id="IPR050300">
    <property type="entry name" value="GDXG_lipolytic_enzyme"/>
</dbReference>
<evidence type="ECO:0000313" key="5">
    <source>
        <dbReference type="EMBL" id="RZO77845.1"/>
    </source>
</evidence>
<dbReference type="InterPro" id="IPR013094">
    <property type="entry name" value="AB_hydrolase_3"/>
</dbReference>
<protein>
    <submittedName>
        <fullName evidence="5">Alpha/beta hydrolase</fullName>
    </submittedName>
</protein>
<dbReference type="PROSITE" id="PS01174">
    <property type="entry name" value="LIPASE_GDXG_SER"/>
    <property type="match status" value="1"/>
</dbReference>
<gene>
    <name evidence="5" type="ORF">EVA69_01480</name>
</gene>
<evidence type="ECO:0000259" key="4">
    <source>
        <dbReference type="Pfam" id="PF07859"/>
    </source>
</evidence>
<reference evidence="5 6" key="1">
    <citation type="submission" date="2019-02" db="EMBL/GenBank/DDBJ databases">
        <title>Prokaryotic population dynamics and viral predation in marine succession experiment using metagenomics: the confinement effect.</title>
        <authorList>
            <person name="Haro-Moreno J.M."/>
            <person name="Rodriguez-Valera F."/>
            <person name="Lopez-Perez M."/>
        </authorList>
    </citation>
    <scope>NUCLEOTIDE SEQUENCE [LARGE SCALE GENOMIC DNA]</scope>
    <source>
        <strain evidence="5">MED-G158</strain>
    </source>
</reference>
<feature type="domain" description="Alpha/beta hydrolase fold-3" evidence="4">
    <location>
        <begin position="99"/>
        <end position="303"/>
    </location>
</feature>
<comment type="similarity">
    <text evidence="1">Belongs to the 'GDXG' lipolytic enzyme family.</text>
</comment>
<evidence type="ECO:0000256" key="3">
    <source>
        <dbReference type="PROSITE-ProRule" id="PRU10038"/>
    </source>
</evidence>
<evidence type="ECO:0000256" key="1">
    <source>
        <dbReference type="ARBA" id="ARBA00010515"/>
    </source>
</evidence>
<dbReference type="AlphaFoldDB" id="A0A520S5S8"/>
<evidence type="ECO:0000256" key="2">
    <source>
        <dbReference type="ARBA" id="ARBA00022801"/>
    </source>
</evidence>
<dbReference type="InterPro" id="IPR033140">
    <property type="entry name" value="Lipase_GDXG_put_SER_AS"/>
</dbReference>
<keyword evidence="2 5" id="KW-0378">Hydrolase</keyword>
<feature type="active site" evidence="3">
    <location>
        <position position="176"/>
    </location>
</feature>
<dbReference type="PANTHER" id="PTHR48081">
    <property type="entry name" value="AB HYDROLASE SUPERFAMILY PROTEIN C4A8.06C"/>
    <property type="match status" value="1"/>
</dbReference>
<dbReference type="Pfam" id="PF07859">
    <property type="entry name" value="Abhydrolase_3"/>
    <property type="match status" value="1"/>
</dbReference>
<dbReference type="PANTHER" id="PTHR48081:SF8">
    <property type="entry name" value="ALPHA_BETA HYDROLASE FOLD-3 DOMAIN-CONTAINING PROTEIN-RELATED"/>
    <property type="match status" value="1"/>
</dbReference>
<dbReference type="InterPro" id="IPR029058">
    <property type="entry name" value="AB_hydrolase_fold"/>
</dbReference>
<dbReference type="Proteomes" id="UP000320404">
    <property type="component" value="Unassembled WGS sequence"/>
</dbReference>
<proteinExistence type="inferred from homology"/>
<comment type="caution">
    <text evidence="5">The sequence shown here is derived from an EMBL/GenBank/DDBJ whole genome shotgun (WGS) entry which is preliminary data.</text>
</comment>